<reference evidence="4 5" key="3">
    <citation type="submission" date="2017-03" db="EMBL/GenBank/DDBJ databases">
        <authorList>
            <person name="Afonso C.L."/>
            <person name="Miller P.J."/>
            <person name="Scott M.A."/>
            <person name="Spackman E."/>
            <person name="Goraichik I."/>
            <person name="Dimitrov K.M."/>
            <person name="Suarez D.L."/>
            <person name="Swayne D.E."/>
        </authorList>
    </citation>
    <scope>NUCLEOTIDE SEQUENCE [LARGE SCALE GENOMIC DNA]</scope>
    <source>
        <strain evidence="4">PRJEB14757</strain>
    </source>
</reference>
<feature type="domain" description="Type IV / VI secretion system DotU" evidence="2">
    <location>
        <begin position="57"/>
        <end position="226"/>
    </location>
</feature>
<dbReference type="PANTHER" id="PTHR38033">
    <property type="entry name" value="MEMBRANE PROTEIN-RELATED"/>
    <property type="match status" value="1"/>
</dbReference>
<dbReference type="NCBIfam" id="TIGR03349">
    <property type="entry name" value="IV_VI_DotU"/>
    <property type="match status" value="1"/>
</dbReference>
<dbReference type="Gene3D" id="1.25.40.590">
    <property type="entry name" value="Type IV / VI secretion system, DotU"/>
    <property type="match status" value="1"/>
</dbReference>
<keyword evidence="1" id="KW-1133">Transmembrane helix</keyword>
<evidence type="ECO:0000313" key="5">
    <source>
        <dbReference type="Proteomes" id="UP000191931"/>
    </source>
</evidence>
<sequence length="247" mass="28130">MDISITDCVAKLFAYTYSLSDQLGVLQGEGVSTNVADQSTIDISKPDQPYGTALGFEEIKSTYSLLIDEAKAVAKSAGISRARMDRAFFAVFAWIDEVLLETNWQYREDWVKNPLQKIYFNTTNAGETFFKNLDKLGSEEAYVLEVYQYCLASGFKGALFQPFQQEELNIYKENTLKNIQTDQVPKLTDIIFPYAGAQEIVKLPGRKRWKGLAGFSYLFILLPILLFVSLFYFYNNKLLEMIKISVN</sequence>
<evidence type="ECO:0000256" key="1">
    <source>
        <dbReference type="SAM" id="Phobius"/>
    </source>
</evidence>
<dbReference type="EMBL" id="HF547348">
    <property type="protein sequence ID" value="CCO06824.1"/>
    <property type="molecule type" value="Genomic_DNA"/>
</dbReference>
<evidence type="ECO:0000313" key="3">
    <source>
        <dbReference type="EMBL" id="CCO06824.1"/>
    </source>
</evidence>
<dbReference type="AlphaFoldDB" id="L0R4M8"/>
<reference evidence="3" key="2">
    <citation type="submission" date="2012-12" db="EMBL/GenBank/DDBJ databases">
        <title>Region harboring genes involved in magnetosome formation of Candidatus Desulfamplus magnetosmortis.</title>
        <authorList>
            <person name="Lefevre C.T."/>
            <person name="Bazylinski D.A."/>
        </authorList>
    </citation>
    <scope>NUCLEOTIDE SEQUENCE</scope>
    <source>
        <strain evidence="3">BW-1</strain>
    </source>
</reference>
<dbReference type="Pfam" id="PF09850">
    <property type="entry name" value="DotU"/>
    <property type="match status" value="1"/>
</dbReference>
<dbReference type="PANTHER" id="PTHR38033:SF1">
    <property type="entry name" value="DOTU FAMILY TYPE IV_VI SECRETION SYSTEM PROTEIN"/>
    <property type="match status" value="1"/>
</dbReference>
<evidence type="ECO:0000313" key="4">
    <source>
        <dbReference type="EMBL" id="SLM32875.1"/>
    </source>
</evidence>
<dbReference type="EMBL" id="FWEV01000325">
    <property type="protein sequence ID" value="SLM32875.1"/>
    <property type="molecule type" value="Genomic_DNA"/>
</dbReference>
<dbReference type="STRING" id="1246637.MTBBW1_80218"/>
<proteinExistence type="predicted"/>
<keyword evidence="1" id="KW-0812">Transmembrane</keyword>
<organism evidence="3">
    <name type="scientific">Desulfamplus magnetovallimortis</name>
    <dbReference type="NCBI Taxonomy" id="1246637"/>
    <lineage>
        <taxon>Bacteria</taxon>
        <taxon>Pseudomonadati</taxon>
        <taxon>Thermodesulfobacteriota</taxon>
        <taxon>Desulfobacteria</taxon>
        <taxon>Desulfobacterales</taxon>
        <taxon>Desulfobacteraceae</taxon>
        <taxon>Desulfamplus</taxon>
    </lineage>
</organism>
<gene>
    <name evidence="3" type="ORF">DEMABW1_80218</name>
    <name evidence="4" type="ORF">MTBBW1_80218</name>
</gene>
<accession>L0R4M8</accession>
<protein>
    <recommendedName>
        <fullName evidence="2">Type IV / VI secretion system DotU domain-containing protein</fullName>
    </recommendedName>
</protein>
<feature type="transmembrane region" description="Helical" evidence="1">
    <location>
        <begin position="212"/>
        <end position="234"/>
    </location>
</feature>
<evidence type="ECO:0000259" key="2">
    <source>
        <dbReference type="Pfam" id="PF09850"/>
    </source>
</evidence>
<reference evidence="3" key="1">
    <citation type="submission" date="2012-10" db="EMBL/GenBank/DDBJ databases">
        <authorList>
            <person name="Lefevre C."/>
        </authorList>
    </citation>
    <scope>NUCLEOTIDE SEQUENCE</scope>
    <source>
        <strain evidence="3">BW-1</strain>
    </source>
</reference>
<dbReference type="InterPro" id="IPR038522">
    <property type="entry name" value="T4/T6SS_DotU_sf"/>
</dbReference>
<dbReference type="Proteomes" id="UP000191931">
    <property type="component" value="Unassembled WGS sequence"/>
</dbReference>
<name>L0R4M8_9BACT</name>
<keyword evidence="5" id="KW-1185">Reference proteome</keyword>
<dbReference type="InterPro" id="IPR017732">
    <property type="entry name" value="T4/T6SS_DotU"/>
</dbReference>
<keyword evidence="1" id="KW-0472">Membrane</keyword>